<dbReference type="Pfam" id="PF00883">
    <property type="entry name" value="Peptidase_M17"/>
    <property type="match status" value="1"/>
</dbReference>
<keyword evidence="7 9" id="KW-0378">Hydrolase</keyword>
<evidence type="ECO:0000256" key="4">
    <source>
        <dbReference type="ARBA" id="ARBA00022438"/>
    </source>
</evidence>
<keyword evidence="6 9" id="KW-0479">Metal-binding</keyword>
<keyword evidence="4 9" id="KW-0031">Aminopeptidase</keyword>
<dbReference type="AlphaFoldDB" id="A0A7W4W3Q8"/>
<keyword evidence="5 9" id="KW-0645">Protease</keyword>
<keyword evidence="12" id="KW-1185">Reference proteome</keyword>
<dbReference type="NCBIfam" id="NF002074">
    <property type="entry name" value="PRK00913.1-4"/>
    <property type="match status" value="1"/>
</dbReference>
<feature type="domain" description="Cytosol aminopeptidase" evidence="10">
    <location>
        <begin position="338"/>
        <end position="345"/>
    </location>
</feature>
<dbReference type="GO" id="GO:0005737">
    <property type="term" value="C:cytoplasm"/>
    <property type="evidence" value="ECO:0007669"/>
    <property type="project" value="UniProtKB-SubCell"/>
</dbReference>
<dbReference type="Gene3D" id="3.40.220.10">
    <property type="entry name" value="Leucine Aminopeptidase, subunit E, domain 1"/>
    <property type="match status" value="1"/>
</dbReference>
<dbReference type="EC" id="3.4.11.1" evidence="9"/>
<accession>A0A7W4W3Q8</accession>
<keyword evidence="9" id="KW-0963">Cytoplasm</keyword>
<feature type="binding site" evidence="9">
    <location>
        <position position="263"/>
    </location>
    <ligand>
        <name>Mn(2+)</name>
        <dbReference type="ChEBI" id="CHEBI:29035"/>
        <label>2</label>
    </ligand>
</feature>
<comment type="caution">
    <text evidence="11">The sequence shown here is derived from an EMBL/GenBank/DDBJ whole genome shotgun (WGS) entry which is preliminary data.</text>
</comment>
<feature type="binding site" evidence="9">
    <location>
        <position position="263"/>
    </location>
    <ligand>
        <name>Mn(2+)</name>
        <dbReference type="ChEBI" id="CHEBI:29035"/>
        <label>1</label>
    </ligand>
</feature>
<dbReference type="RefSeq" id="WP_183409540.1">
    <property type="nucleotide sequence ID" value="NZ_JACHWY010000001.1"/>
</dbReference>
<protein>
    <recommendedName>
        <fullName evidence="9">Probable cytosol aminopeptidase</fullName>
        <ecNumber evidence="9">3.4.11.1</ecNumber>
    </recommendedName>
    <alternativeName>
        <fullName evidence="9">Leucine aminopeptidase</fullName>
        <shortName evidence="9">LAP</shortName>
        <ecNumber evidence="9">3.4.11.10</ecNumber>
    </alternativeName>
    <alternativeName>
        <fullName evidence="9">Leucyl aminopeptidase</fullName>
    </alternativeName>
</protein>
<dbReference type="InterPro" id="IPR043472">
    <property type="entry name" value="Macro_dom-like"/>
</dbReference>
<keyword evidence="8 9" id="KW-0464">Manganese</keyword>
<feature type="binding site" evidence="9">
    <location>
        <position position="340"/>
    </location>
    <ligand>
        <name>Mn(2+)</name>
        <dbReference type="ChEBI" id="CHEBI:29035"/>
        <label>1</label>
    </ligand>
</feature>
<dbReference type="PROSITE" id="PS00631">
    <property type="entry name" value="CYTOSOL_AP"/>
    <property type="match status" value="1"/>
</dbReference>
<dbReference type="CDD" id="cd00433">
    <property type="entry name" value="Peptidase_M17"/>
    <property type="match status" value="1"/>
</dbReference>
<comment type="catalytic activity">
    <reaction evidence="2 9">
        <text>Release of an N-terminal amino acid, preferentially leucine, but not glutamic or aspartic acids.</text>
        <dbReference type="EC" id="3.4.11.10"/>
    </reaction>
</comment>
<comment type="cofactor">
    <cofactor evidence="9">
        <name>Mn(2+)</name>
        <dbReference type="ChEBI" id="CHEBI:29035"/>
    </cofactor>
    <text evidence="9">Binds 2 manganese ions per subunit.</text>
</comment>
<feature type="binding site" evidence="9">
    <location>
        <position position="342"/>
    </location>
    <ligand>
        <name>Mn(2+)</name>
        <dbReference type="ChEBI" id="CHEBI:29035"/>
        <label>1</label>
    </ligand>
</feature>
<evidence type="ECO:0000256" key="8">
    <source>
        <dbReference type="ARBA" id="ARBA00023211"/>
    </source>
</evidence>
<comment type="subcellular location">
    <subcellularLocation>
        <location evidence="9">Cytoplasm</location>
    </subcellularLocation>
</comment>
<evidence type="ECO:0000313" key="11">
    <source>
        <dbReference type="EMBL" id="MBB3046881.1"/>
    </source>
</evidence>
<dbReference type="GO" id="GO:0030145">
    <property type="term" value="F:manganese ion binding"/>
    <property type="evidence" value="ECO:0007669"/>
    <property type="project" value="UniProtKB-UniRule"/>
</dbReference>
<dbReference type="FunFam" id="3.40.630.10:FF:000004">
    <property type="entry name" value="Probable cytosol aminopeptidase"/>
    <property type="match status" value="1"/>
</dbReference>
<evidence type="ECO:0000256" key="3">
    <source>
        <dbReference type="ARBA" id="ARBA00009528"/>
    </source>
</evidence>
<dbReference type="PANTHER" id="PTHR11963:SF23">
    <property type="entry name" value="CYTOSOL AMINOPEPTIDASE"/>
    <property type="match status" value="1"/>
</dbReference>
<evidence type="ECO:0000256" key="6">
    <source>
        <dbReference type="ARBA" id="ARBA00022723"/>
    </source>
</evidence>
<name>A0A7W4W3Q8_9GAMM</name>
<dbReference type="EC" id="3.4.11.10" evidence="9"/>
<dbReference type="HAMAP" id="MF_00181">
    <property type="entry name" value="Cytosol_peptidase_M17"/>
    <property type="match status" value="1"/>
</dbReference>
<evidence type="ECO:0000256" key="1">
    <source>
        <dbReference type="ARBA" id="ARBA00000135"/>
    </source>
</evidence>
<evidence type="ECO:0000256" key="9">
    <source>
        <dbReference type="HAMAP-Rule" id="MF_00181"/>
    </source>
</evidence>
<dbReference type="Proteomes" id="UP000537130">
    <property type="component" value="Unassembled WGS sequence"/>
</dbReference>
<comment type="similarity">
    <text evidence="3 9">Belongs to the peptidase M17 family.</text>
</comment>
<dbReference type="NCBIfam" id="NF002073">
    <property type="entry name" value="PRK00913.1-2"/>
    <property type="match status" value="1"/>
</dbReference>
<dbReference type="Pfam" id="PF02789">
    <property type="entry name" value="Peptidase_M17_N"/>
    <property type="match status" value="1"/>
</dbReference>
<evidence type="ECO:0000256" key="7">
    <source>
        <dbReference type="ARBA" id="ARBA00022801"/>
    </source>
</evidence>
<feature type="active site" evidence="9">
    <location>
        <position position="344"/>
    </location>
</feature>
<organism evidence="11 12">
    <name type="scientific">Litorivivens lipolytica</name>
    <dbReference type="NCBI Taxonomy" id="1524264"/>
    <lineage>
        <taxon>Bacteria</taxon>
        <taxon>Pseudomonadati</taxon>
        <taxon>Pseudomonadota</taxon>
        <taxon>Gammaproteobacteria</taxon>
        <taxon>Litorivivens</taxon>
    </lineage>
</organism>
<dbReference type="InterPro" id="IPR008283">
    <property type="entry name" value="Peptidase_M17_N"/>
</dbReference>
<feature type="binding site" evidence="9">
    <location>
        <position position="258"/>
    </location>
    <ligand>
        <name>Mn(2+)</name>
        <dbReference type="ChEBI" id="CHEBI:29035"/>
        <label>2</label>
    </ligand>
</feature>
<comment type="catalytic activity">
    <reaction evidence="1 9">
        <text>Release of an N-terminal amino acid, Xaa-|-Yaa-, in which Xaa is preferably Leu, but may be other amino acids including Pro although not Arg or Lys, and Yaa may be Pro. Amino acid amides and methyl esters are also readily hydrolyzed, but rates on arylamides are exceedingly low.</text>
        <dbReference type="EC" id="3.4.11.1"/>
    </reaction>
</comment>
<comment type="function">
    <text evidence="9">Presumably involved in the processing and regular turnover of intracellular proteins. Catalyzes the removal of unsubstituted N-terminal amino acids from various peptides.</text>
</comment>
<dbReference type="InterPro" id="IPR023042">
    <property type="entry name" value="Peptidase_M17_leu_NH2_pept"/>
</dbReference>
<gene>
    <name evidence="9" type="primary">pepA</name>
    <name evidence="11" type="ORF">FHR99_001117</name>
</gene>
<dbReference type="InterPro" id="IPR000819">
    <property type="entry name" value="Peptidase_M17_C"/>
</dbReference>
<dbReference type="GO" id="GO:0006508">
    <property type="term" value="P:proteolysis"/>
    <property type="evidence" value="ECO:0007669"/>
    <property type="project" value="UniProtKB-KW"/>
</dbReference>
<reference evidence="11 12" key="1">
    <citation type="submission" date="2020-08" db="EMBL/GenBank/DDBJ databases">
        <title>Genomic Encyclopedia of Type Strains, Phase III (KMG-III): the genomes of soil and plant-associated and newly described type strains.</title>
        <authorList>
            <person name="Whitman W."/>
        </authorList>
    </citation>
    <scope>NUCLEOTIDE SEQUENCE [LARGE SCALE GENOMIC DNA]</scope>
    <source>
        <strain evidence="11 12">CECT 8654</strain>
    </source>
</reference>
<feature type="binding site" evidence="9">
    <location>
        <position position="281"/>
    </location>
    <ligand>
        <name>Mn(2+)</name>
        <dbReference type="ChEBI" id="CHEBI:29035"/>
        <label>2</label>
    </ligand>
</feature>
<dbReference type="GO" id="GO:0070006">
    <property type="term" value="F:metalloaminopeptidase activity"/>
    <property type="evidence" value="ECO:0007669"/>
    <property type="project" value="InterPro"/>
</dbReference>
<proteinExistence type="inferred from homology"/>
<feature type="binding site" evidence="9">
    <location>
        <position position="342"/>
    </location>
    <ligand>
        <name>Mn(2+)</name>
        <dbReference type="ChEBI" id="CHEBI:29035"/>
        <label>2</label>
    </ligand>
</feature>
<dbReference type="NCBIfam" id="NF002077">
    <property type="entry name" value="PRK00913.2-4"/>
    <property type="match status" value="1"/>
</dbReference>
<dbReference type="EMBL" id="JACHWY010000001">
    <property type="protein sequence ID" value="MBB3046881.1"/>
    <property type="molecule type" value="Genomic_DNA"/>
</dbReference>
<sequence>MQISLKAPSTLSRQKSACLVLPLTADDLKALPGDAALNSAIERVTQRGDFAAKLAQTLMLPWCDGVSAERILLVGLGEADSVDAKSYDKTASALFNALKAHKLSDAAVVINSRVLGSEAQISALARLAETSAYQYTTSLSKKADPGLKKLNLLTANNASAKKALAQGQAVGKGINVARQLGNLPGNYCTPSFLAKEAKALGRKSDKLKVSVLEEKKMRELGMGSLLSVTAGSEEPAKLIVMEYQGGKKSDKPQVLVGKGITFDSGGISIKPGAKMDEMKFDMCGAASVMGAMTAVTELGLPINVVGIIAAAENLPSGRATKPGDVVTSMSGQTIEVLNTDAEGRLVLCDALTYSERFKPAAVIDIATLTGACVVALGKHASGLYSNDDAFAEKLLDAGERSGDRAWHMPLWDEYQGQLDSNFADIANIGGPEAGSVTAACFLSRFTKNMTWAHLDIAGTAWLSAPKGATGRPVGLLMQYLLDCAS</sequence>
<dbReference type="Gene3D" id="3.40.630.10">
    <property type="entry name" value="Zn peptidases"/>
    <property type="match status" value="1"/>
</dbReference>
<dbReference type="InterPro" id="IPR011356">
    <property type="entry name" value="Leucine_aapep/pepB"/>
</dbReference>
<dbReference type="SUPFAM" id="SSF52949">
    <property type="entry name" value="Macro domain-like"/>
    <property type="match status" value="1"/>
</dbReference>
<feature type="active site" evidence="9">
    <location>
        <position position="270"/>
    </location>
</feature>
<dbReference type="SUPFAM" id="SSF53187">
    <property type="entry name" value="Zn-dependent exopeptidases"/>
    <property type="match status" value="1"/>
</dbReference>
<dbReference type="PRINTS" id="PR00481">
    <property type="entry name" value="LAMNOPPTDASE"/>
</dbReference>
<evidence type="ECO:0000313" key="12">
    <source>
        <dbReference type="Proteomes" id="UP000537130"/>
    </source>
</evidence>
<evidence type="ECO:0000259" key="10">
    <source>
        <dbReference type="PROSITE" id="PS00631"/>
    </source>
</evidence>
<evidence type="ECO:0000256" key="5">
    <source>
        <dbReference type="ARBA" id="ARBA00022670"/>
    </source>
</evidence>
<evidence type="ECO:0000256" key="2">
    <source>
        <dbReference type="ARBA" id="ARBA00000967"/>
    </source>
</evidence>
<dbReference type="PANTHER" id="PTHR11963">
    <property type="entry name" value="LEUCINE AMINOPEPTIDASE-RELATED"/>
    <property type="match status" value="1"/>
</dbReference>